<dbReference type="InterPro" id="IPR001874">
    <property type="entry name" value="DHquinase_II"/>
</dbReference>
<dbReference type="NCBIfam" id="NF003806">
    <property type="entry name" value="PRK05395.1-3"/>
    <property type="match status" value="1"/>
</dbReference>
<evidence type="ECO:0000256" key="3">
    <source>
        <dbReference type="ARBA" id="ARBA00011037"/>
    </source>
</evidence>
<dbReference type="PANTHER" id="PTHR21272">
    <property type="entry name" value="CATABOLIC 3-DEHYDROQUINASE"/>
    <property type="match status" value="1"/>
</dbReference>
<dbReference type="PIRSF" id="PIRSF001399">
    <property type="entry name" value="DHquinase_II"/>
    <property type="match status" value="1"/>
</dbReference>
<dbReference type="EC" id="4.2.1.10" evidence="5 8"/>
<dbReference type="RefSeq" id="WP_179750434.1">
    <property type="nucleotide sequence ID" value="NZ_JACCBU010000001.1"/>
</dbReference>
<dbReference type="NCBIfam" id="TIGR01088">
    <property type="entry name" value="aroQ"/>
    <property type="match status" value="1"/>
</dbReference>
<dbReference type="PROSITE" id="PS01029">
    <property type="entry name" value="DEHYDROQUINASE_II"/>
    <property type="match status" value="1"/>
</dbReference>
<feature type="binding site" evidence="8 10">
    <location>
        <position position="111"/>
    </location>
    <ligand>
        <name>substrate</name>
    </ligand>
</feature>
<proteinExistence type="inferred from homology"/>
<feature type="binding site" evidence="8 10">
    <location>
        <begin position="101"/>
        <end position="102"/>
    </location>
    <ligand>
        <name>substrate</name>
    </ligand>
</feature>
<dbReference type="Pfam" id="PF01220">
    <property type="entry name" value="DHquinase_II"/>
    <property type="match status" value="1"/>
</dbReference>
<organism evidence="12 13">
    <name type="scientific">Microlunatus parietis</name>
    <dbReference type="NCBI Taxonomy" id="682979"/>
    <lineage>
        <taxon>Bacteria</taxon>
        <taxon>Bacillati</taxon>
        <taxon>Actinomycetota</taxon>
        <taxon>Actinomycetes</taxon>
        <taxon>Propionibacteriales</taxon>
        <taxon>Propionibacteriaceae</taxon>
        <taxon>Microlunatus</taxon>
    </lineage>
</organism>
<dbReference type="CDD" id="cd00466">
    <property type="entry name" value="DHQase_II"/>
    <property type="match status" value="1"/>
</dbReference>
<evidence type="ECO:0000313" key="13">
    <source>
        <dbReference type="Proteomes" id="UP000569914"/>
    </source>
</evidence>
<feature type="binding site" evidence="8 10">
    <location>
        <position position="80"/>
    </location>
    <ligand>
        <name>substrate</name>
    </ligand>
</feature>
<keyword evidence="8" id="KW-0028">Amino-acid biosynthesis</keyword>
<dbReference type="GO" id="GO:0019631">
    <property type="term" value="P:quinate catabolic process"/>
    <property type="evidence" value="ECO:0007669"/>
    <property type="project" value="TreeGrafter"/>
</dbReference>
<gene>
    <name evidence="8" type="primary">aroQ</name>
    <name evidence="12" type="ORF">BKA15_002075</name>
</gene>
<dbReference type="PANTHER" id="PTHR21272:SF3">
    <property type="entry name" value="CATABOLIC 3-DEHYDROQUINASE"/>
    <property type="match status" value="1"/>
</dbReference>
<dbReference type="GO" id="GO:0009423">
    <property type="term" value="P:chorismate biosynthetic process"/>
    <property type="evidence" value="ECO:0007669"/>
    <property type="project" value="UniProtKB-UniRule"/>
</dbReference>
<feature type="binding site" evidence="8 10">
    <location>
        <position position="87"/>
    </location>
    <ligand>
        <name>substrate</name>
    </ligand>
</feature>
<dbReference type="Proteomes" id="UP000569914">
    <property type="component" value="Unassembled WGS sequence"/>
</dbReference>
<evidence type="ECO:0000256" key="1">
    <source>
        <dbReference type="ARBA" id="ARBA00001864"/>
    </source>
</evidence>
<dbReference type="InterPro" id="IPR036441">
    <property type="entry name" value="DHquinase_II_sf"/>
</dbReference>
<feature type="binding site" evidence="8 10">
    <location>
        <position position="74"/>
    </location>
    <ligand>
        <name>substrate</name>
    </ligand>
</feature>
<name>A0A7Y9I656_9ACTN</name>
<dbReference type="AlphaFoldDB" id="A0A7Y9I656"/>
<keyword evidence="7 8" id="KW-0456">Lyase</keyword>
<dbReference type="NCBIfam" id="NF003807">
    <property type="entry name" value="PRK05395.1-4"/>
    <property type="match status" value="1"/>
</dbReference>
<keyword evidence="6 8" id="KW-0057">Aromatic amino acid biosynthesis</keyword>
<evidence type="ECO:0000256" key="5">
    <source>
        <dbReference type="ARBA" id="ARBA00012060"/>
    </source>
</evidence>
<evidence type="ECO:0000256" key="11">
    <source>
        <dbReference type="PIRSR" id="PIRSR001399-3"/>
    </source>
</evidence>
<comment type="caution">
    <text evidence="12">The sequence shown here is derived from an EMBL/GenBank/DDBJ whole genome shotgun (WGS) entry which is preliminary data.</text>
</comment>
<dbReference type="EMBL" id="JACCBU010000001">
    <property type="protein sequence ID" value="NYE70746.1"/>
    <property type="molecule type" value="Genomic_DNA"/>
</dbReference>
<evidence type="ECO:0000256" key="2">
    <source>
        <dbReference type="ARBA" id="ARBA00004902"/>
    </source>
</evidence>
<comment type="function">
    <text evidence="8">Catalyzes a trans-dehydration via an enolate intermediate.</text>
</comment>
<comment type="catalytic activity">
    <reaction evidence="1 8">
        <text>3-dehydroquinate = 3-dehydroshikimate + H2O</text>
        <dbReference type="Rhea" id="RHEA:21096"/>
        <dbReference type="ChEBI" id="CHEBI:15377"/>
        <dbReference type="ChEBI" id="CHEBI:16630"/>
        <dbReference type="ChEBI" id="CHEBI:32364"/>
        <dbReference type="EC" id="4.2.1.10"/>
    </reaction>
</comment>
<dbReference type="HAMAP" id="MF_00169">
    <property type="entry name" value="AroQ"/>
    <property type="match status" value="1"/>
</dbReference>
<evidence type="ECO:0000256" key="6">
    <source>
        <dbReference type="ARBA" id="ARBA00023141"/>
    </source>
</evidence>
<dbReference type="GO" id="GO:0009073">
    <property type="term" value="P:aromatic amino acid family biosynthetic process"/>
    <property type="evidence" value="ECO:0007669"/>
    <property type="project" value="UniProtKB-KW"/>
</dbReference>
<feature type="active site" description="Proton acceptor" evidence="8 9">
    <location>
        <position position="23"/>
    </location>
</feature>
<dbReference type="UniPathway" id="UPA00053">
    <property type="reaction ID" value="UER00086"/>
</dbReference>
<accession>A0A7Y9I656</accession>
<reference evidence="12 13" key="1">
    <citation type="submission" date="2020-07" db="EMBL/GenBank/DDBJ databases">
        <title>Sequencing the genomes of 1000 actinobacteria strains.</title>
        <authorList>
            <person name="Klenk H.-P."/>
        </authorList>
    </citation>
    <scope>NUCLEOTIDE SEQUENCE [LARGE SCALE GENOMIC DNA]</scope>
    <source>
        <strain evidence="12 13">DSM 22083</strain>
    </source>
</reference>
<comment type="pathway">
    <text evidence="2 8">Metabolic intermediate biosynthesis; chorismate biosynthesis; chorismate from D-erythrose 4-phosphate and phosphoenolpyruvate: step 3/7.</text>
</comment>
<evidence type="ECO:0000256" key="10">
    <source>
        <dbReference type="PIRSR" id="PIRSR001399-2"/>
    </source>
</evidence>
<feature type="active site" description="Proton donor" evidence="8 9">
    <location>
        <position position="100"/>
    </location>
</feature>
<evidence type="ECO:0000256" key="8">
    <source>
        <dbReference type="HAMAP-Rule" id="MF_00169"/>
    </source>
</evidence>
<keyword evidence="13" id="KW-1185">Reference proteome</keyword>
<dbReference type="GO" id="GO:0003855">
    <property type="term" value="F:3-dehydroquinate dehydratase activity"/>
    <property type="evidence" value="ECO:0007669"/>
    <property type="project" value="UniProtKB-UniRule"/>
</dbReference>
<dbReference type="Gene3D" id="3.40.50.9100">
    <property type="entry name" value="Dehydroquinase, class II"/>
    <property type="match status" value="1"/>
</dbReference>
<comment type="subunit">
    <text evidence="4 8">Homododecamer.</text>
</comment>
<dbReference type="SUPFAM" id="SSF52304">
    <property type="entry name" value="Type II 3-dehydroquinate dehydratase"/>
    <property type="match status" value="1"/>
</dbReference>
<evidence type="ECO:0000313" key="12">
    <source>
        <dbReference type="EMBL" id="NYE70746.1"/>
    </source>
</evidence>
<evidence type="ECO:0000256" key="4">
    <source>
        <dbReference type="ARBA" id="ARBA00011193"/>
    </source>
</evidence>
<protein>
    <recommendedName>
        <fullName evidence="5 8">3-dehydroquinate dehydratase</fullName>
        <shortName evidence="8">3-dehydroquinase</shortName>
        <ecNumber evidence="5 8">4.2.1.10</ecNumber>
    </recommendedName>
    <alternativeName>
        <fullName evidence="8">Type II DHQase</fullName>
    </alternativeName>
</protein>
<feature type="site" description="Transition state stabilizer" evidence="8 11">
    <location>
        <position position="18"/>
    </location>
</feature>
<evidence type="ECO:0000256" key="7">
    <source>
        <dbReference type="ARBA" id="ARBA00023239"/>
    </source>
</evidence>
<dbReference type="InterPro" id="IPR018509">
    <property type="entry name" value="DHquinase_II_CS"/>
</dbReference>
<dbReference type="GO" id="GO:0008652">
    <property type="term" value="P:amino acid biosynthetic process"/>
    <property type="evidence" value="ECO:0007669"/>
    <property type="project" value="UniProtKB-KW"/>
</dbReference>
<evidence type="ECO:0000256" key="9">
    <source>
        <dbReference type="PIRSR" id="PIRSR001399-1"/>
    </source>
</evidence>
<dbReference type="NCBIfam" id="NF003805">
    <property type="entry name" value="PRK05395.1-2"/>
    <property type="match status" value="1"/>
</dbReference>
<sequence>MTKILILNGPNLGRLGKRQPEVYGSTTHDQLAERLVAFGQELGVEVEVRQTDHEGELVGWLHEAADLSLPVVLNPAAWTHYSIAVADAVAQRTADLIEVHLSNVHAREEFRRHSVITPYATGVIAGLGIAGYELALRRLAEPPSAP</sequence>
<comment type="similarity">
    <text evidence="3 8">Belongs to the type-II 3-dehydroquinase family.</text>
</comment>